<dbReference type="Pfam" id="PF26163">
    <property type="entry name" value="mS26"/>
    <property type="match status" value="1"/>
</dbReference>
<feature type="compositionally biased region" description="Basic and acidic residues" evidence="1">
    <location>
        <begin position="143"/>
        <end position="160"/>
    </location>
</feature>
<dbReference type="Proteomes" id="UP000606974">
    <property type="component" value="Unassembled WGS sequence"/>
</dbReference>
<dbReference type="AlphaFoldDB" id="A0A8H7AVN3"/>
<proteinExistence type="predicted"/>
<dbReference type="InterPro" id="IPR058940">
    <property type="entry name" value="mS26_fungi"/>
</dbReference>
<evidence type="ECO:0000313" key="3">
    <source>
        <dbReference type="Proteomes" id="UP000606974"/>
    </source>
</evidence>
<accession>A0A8H7AVN3</accession>
<feature type="compositionally biased region" description="Polar residues" evidence="1">
    <location>
        <begin position="132"/>
        <end position="141"/>
    </location>
</feature>
<gene>
    <name evidence="2" type="ORF">GJ744_007823</name>
</gene>
<comment type="caution">
    <text evidence="2">The sequence shown here is derived from an EMBL/GenBank/DDBJ whole genome shotgun (WGS) entry which is preliminary data.</text>
</comment>
<dbReference type="EMBL" id="JAACFV010000004">
    <property type="protein sequence ID" value="KAF7513772.1"/>
    <property type="molecule type" value="Genomic_DNA"/>
</dbReference>
<dbReference type="OrthoDB" id="5223508at2759"/>
<keyword evidence="3" id="KW-1185">Reference proteome</keyword>
<dbReference type="CDD" id="cd23703">
    <property type="entry name" value="mS26_PET12"/>
    <property type="match status" value="1"/>
</dbReference>
<organism evidence="2 3">
    <name type="scientific">Endocarpon pusillum</name>
    <dbReference type="NCBI Taxonomy" id="364733"/>
    <lineage>
        <taxon>Eukaryota</taxon>
        <taxon>Fungi</taxon>
        <taxon>Dikarya</taxon>
        <taxon>Ascomycota</taxon>
        <taxon>Pezizomycotina</taxon>
        <taxon>Eurotiomycetes</taxon>
        <taxon>Chaetothyriomycetidae</taxon>
        <taxon>Verrucariales</taxon>
        <taxon>Verrucariaceae</taxon>
        <taxon>Endocarpon</taxon>
    </lineage>
</organism>
<feature type="region of interest" description="Disordered" evidence="1">
    <location>
        <begin position="69"/>
        <end position="102"/>
    </location>
</feature>
<feature type="region of interest" description="Disordered" evidence="1">
    <location>
        <begin position="132"/>
        <end position="160"/>
    </location>
</feature>
<evidence type="ECO:0000256" key="1">
    <source>
        <dbReference type="SAM" id="MobiDB-lite"/>
    </source>
</evidence>
<protein>
    <submittedName>
        <fullName evidence="2">Uncharacterized protein</fullName>
    </submittedName>
</protein>
<sequence length="310" mass="34744">MSAGINHVCRSCRLLRPTSAAVRTFTSSSTRGAIPPESPNYVDIPGTFQTDFFPPQRQKGILPVPREIFPARQPDKPSQQYLSRAIPPRKKAPSKPLSKMTEEEKYQARMTDLRRQHLRSGLLELYNRKQVMTAQMSSRSTARQKERARLMTQPPREDERLTNTSIHSSMLLTPGNSSTTHDPATRAAIHARKLANVAGQTAAKTESRRDALHTLYMHARTFITTEKQLAAELDLIFDKPWTEWGTAATAGSNIWNREPPATIAALLQDDSAGGGRQETGIAVQRGNRMRYRLDQQRMKRIAEALSGGKM</sequence>
<name>A0A8H7AVN3_9EURO</name>
<reference evidence="2" key="1">
    <citation type="submission" date="2020-02" db="EMBL/GenBank/DDBJ databases">
        <authorList>
            <person name="Palmer J.M."/>
        </authorList>
    </citation>
    <scope>NUCLEOTIDE SEQUENCE</scope>
    <source>
        <strain evidence="2">EPUS1.4</strain>
        <tissue evidence="2">Thallus</tissue>
    </source>
</reference>
<evidence type="ECO:0000313" key="2">
    <source>
        <dbReference type="EMBL" id="KAF7513772.1"/>
    </source>
</evidence>